<evidence type="ECO:0000256" key="1">
    <source>
        <dbReference type="SAM" id="MobiDB-lite"/>
    </source>
</evidence>
<dbReference type="AlphaFoldDB" id="A0A6G1CWK5"/>
<gene>
    <name evidence="2" type="ORF">E2562_034997</name>
</gene>
<keyword evidence="3" id="KW-1185">Reference proteome</keyword>
<name>A0A6G1CWK5_9ORYZ</name>
<proteinExistence type="predicted"/>
<sequence>MSHLDRPPPPPSARLGPAWPAATLSPQPGAASANRLAAAPRLVGRQYIKRTKLSGDPRHTMDELPSSE</sequence>
<comment type="caution">
    <text evidence="2">The sequence shown here is derived from an EMBL/GenBank/DDBJ whole genome shotgun (WGS) entry which is preliminary data.</text>
</comment>
<feature type="compositionally biased region" description="Basic and acidic residues" evidence="1">
    <location>
        <begin position="53"/>
        <end position="62"/>
    </location>
</feature>
<dbReference type="Proteomes" id="UP000479710">
    <property type="component" value="Unassembled WGS sequence"/>
</dbReference>
<organism evidence="2 3">
    <name type="scientific">Oryza meyeriana var. granulata</name>
    <dbReference type="NCBI Taxonomy" id="110450"/>
    <lineage>
        <taxon>Eukaryota</taxon>
        <taxon>Viridiplantae</taxon>
        <taxon>Streptophyta</taxon>
        <taxon>Embryophyta</taxon>
        <taxon>Tracheophyta</taxon>
        <taxon>Spermatophyta</taxon>
        <taxon>Magnoliopsida</taxon>
        <taxon>Liliopsida</taxon>
        <taxon>Poales</taxon>
        <taxon>Poaceae</taxon>
        <taxon>BOP clade</taxon>
        <taxon>Oryzoideae</taxon>
        <taxon>Oryzeae</taxon>
        <taxon>Oryzinae</taxon>
        <taxon>Oryza</taxon>
        <taxon>Oryza meyeriana</taxon>
    </lineage>
</organism>
<dbReference type="EMBL" id="SPHZ02000008">
    <property type="protein sequence ID" value="KAF0904482.1"/>
    <property type="molecule type" value="Genomic_DNA"/>
</dbReference>
<feature type="region of interest" description="Disordered" evidence="1">
    <location>
        <begin position="1"/>
        <end position="33"/>
    </location>
</feature>
<protein>
    <submittedName>
        <fullName evidence="2">Uncharacterized protein</fullName>
    </submittedName>
</protein>
<reference evidence="2 3" key="1">
    <citation type="submission" date="2019-11" db="EMBL/GenBank/DDBJ databases">
        <title>Whole genome sequence of Oryza granulata.</title>
        <authorList>
            <person name="Li W."/>
        </authorList>
    </citation>
    <scope>NUCLEOTIDE SEQUENCE [LARGE SCALE GENOMIC DNA]</scope>
    <source>
        <strain evidence="3">cv. Menghai</strain>
        <tissue evidence="2">Leaf</tissue>
    </source>
</reference>
<feature type="region of interest" description="Disordered" evidence="1">
    <location>
        <begin position="48"/>
        <end position="68"/>
    </location>
</feature>
<accession>A0A6G1CWK5</accession>
<evidence type="ECO:0000313" key="2">
    <source>
        <dbReference type="EMBL" id="KAF0904482.1"/>
    </source>
</evidence>
<evidence type="ECO:0000313" key="3">
    <source>
        <dbReference type="Proteomes" id="UP000479710"/>
    </source>
</evidence>